<protein>
    <submittedName>
        <fullName evidence="5">O-methyltransferase</fullName>
    </submittedName>
</protein>
<gene>
    <name evidence="5" type="ORF">DHEL01_v202712</name>
</gene>
<evidence type="ECO:0000256" key="1">
    <source>
        <dbReference type="ARBA" id="ARBA00022603"/>
    </source>
</evidence>
<dbReference type="InterPro" id="IPR001077">
    <property type="entry name" value="COMT_C"/>
</dbReference>
<dbReference type="GO" id="GO:0008171">
    <property type="term" value="F:O-methyltransferase activity"/>
    <property type="evidence" value="ECO:0007669"/>
    <property type="project" value="InterPro"/>
</dbReference>
<keyword evidence="2" id="KW-0808">Transferase</keyword>
<proteinExistence type="predicted"/>
<comment type="caution">
    <text evidence="5">The sequence shown here is derived from an EMBL/GenBank/DDBJ whole genome shotgun (WGS) entry which is preliminary data.</text>
</comment>
<dbReference type="Proteomes" id="UP000094444">
    <property type="component" value="Unassembled WGS sequence"/>
</dbReference>
<dbReference type="GO" id="GO:0032259">
    <property type="term" value="P:methylation"/>
    <property type="evidence" value="ECO:0007669"/>
    <property type="project" value="UniProtKB-KW"/>
</dbReference>
<feature type="domain" description="O-methyltransferase C-terminal" evidence="4">
    <location>
        <begin position="194"/>
        <end position="328"/>
    </location>
</feature>
<dbReference type="Pfam" id="PF00891">
    <property type="entry name" value="Methyltransf_2"/>
    <property type="match status" value="1"/>
</dbReference>
<dbReference type="InterPro" id="IPR029063">
    <property type="entry name" value="SAM-dependent_MTases_sf"/>
</dbReference>
<sequence>MAVPNTLLEQLRLFVDNPDIFQADDAQKQELLKLSRQAASALESPFETLQRLVYSPLPLVIARICQDRNIFATLAANEDATGVSSAALITASGLQPSVFESIMNYACVHIMVAEALKGRYIATKLTEGDGRSDAFKLGHKTSEDFYTWLDTHPVQKHAFHNFMKEQFTSLPTWLDVVSFGTEFARDIRPDDVVFVDVGGGNGAQCAALKKNMPNLKGQVILQDQSYVLETALEVGDLEKMPYDFFKEQPILHNFDDDACVRILKSEISALGPDSVVVIDDKVLPDEKPAVGTPGIEYTPALSIAMKVIFNAQERRESSLRRLLDQAGLQIKDIRKFTRFDDAVIIATKKAQLH</sequence>
<dbReference type="SUPFAM" id="SSF53335">
    <property type="entry name" value="S-adenosyl-L-methionine-dependent methyltransferases"/>
    <property type="match status" value="1"/>
</dbReference>
<dbReference type="AlphaFoldDB" id="A0A2P5I8V3"/>
<dbReference type="InterPro" id="IPR016461">
    <property type="entry name" value="COMT-like"/>
</dbReference>
<dbReference type="Gene3D" id="3.40.50.150">
    <property type="entry name" value="Vaccinia Virus protein VP39"/>
    <property type="match status" value="1"/>
</dbReference>
<reference evidence="5" key="1">
    <citation type="submission" date="2017-09" db="EMBL/GenBank/DDBJ databases">
        <title>Polyketide synthases of a Diaporthe helianthi virulent isolate.</title>
        <authorList>
            <person name="Baroncelli R."/>
        </authorList>
    </citation>
    <scope>NUCLEOTIDE SEQUENCE [LARGE SCALE GENOMIC DNA]</scope>
    <source>
        <strain evidence="5">7/96</strain>
    </source>
</reference>
<keyword evidence="6" id="KW-1185">Reference proteome</keyword>
<accession>A0A2P5I8V3</accession>
<dbReference type="PROSITE" id="PS51683">
    <property type="entry name" value="SAM_OMT_II"/>
    <property type="match status" value="1"/>
</dbReference>
<dbReference type="PANTHER" id="PTHR43712:SF2">
    <property type="entry name" value="O-METHYLTRANSFERASE CICE"/>
    <property type="match status" value="1"/>
</dbReference>
<dbReference type="OrthoDB" id="3340390at2759"/>
<keyword evidence="1" id="KW-0489">Methyltransferase</keyword>
<evidence type="ECO:0000256" key="2">
    <source>
        <dbReference type="ARBA" id="ARBA00022679"/>
    </source>
</evidence>
<evidence type="ECO:0000256" key="3">
    <source>
        <dbReference type="ARBA" id="ARBA00022691"/>
    </source>
</evidence>
<keyword evidence="3" id="KW-0949">S-adenosyl-L-methionine</keyword>
<dbReference type="EMBL" id="MAVT02000152">
    <property type="protein sequence ID" value="POS78893.1"/>
    <property type="molecule type" value="Genomic_DNA"/>
</dbReference>
<dbReference type="InParanoid" id="A0A2P5I8V3"/>
<name>A0A2P5I8V3_DIAHE</name>
<evidence type="ECO:0000259" key="4">
    <source>
        <dbReference type="Pfam" id="PF00891"/>
    </source>
</evidence>
<dbReference type="PANTHER" id="PTHR43712">
    <property type="entry name" value="PUTATIVE (AFU_ORTHOLOGUE AFUA_4G14580)-RELATED"/>
    <property type="match status" value="1"/>
</dbReference>
<organism evidence="5 6">
    <name type="scientific">Diaporthe helianthi</name>
    <dbReference type="NCBI Taxonomy" id="158607"/>
    <lineage>
        <taxon>Eukaryota</taxon>
        <taxon>Fungi</taxon>
        <taxon>Dikarya</taxon>
        <taxon>Ascomycota</taxon>
        <taxon>Pezizomycotina</taxon>
        <taxon>Sordariomycetes</taxon>
        <taxon>Sordariomycetidae</taxon>
        <taxon>Diaporthales</taxon>
        <taxon>Diaporthaceae</taxon>
        <taxon>Diaporthe</taxon>
    </lineage>
</organism>
<evidence type="ECO:0000313" key="5">
    <source>
        <dbReference type="EMBL" id="POS78893.1"/>
    </source>
</evidence>
<evidence type="ECO:0000313" key="6">
    <source>
        <dbReference type="Proteomes" id="UP000094444"/>
    </source>
</evidence>